<dbReference type="Pfam" id="PF13673">
    <property type="entry name" value="Acetyltransf_10"/>
    <property type="match status" value="1"/>
</dbReference>
<protein>
    <submittedName>
        <fullName evidence="2">GNAT family N-acetyltransferase</fullName>
    </submittedName>
</protein>
<dbReference type="CDD" id="cd04301">
    <property type="entry name" value="NAT_SF"/>
    <property type="match status" value="1"/>
</dbReference>
<dbReference type="InterPro" id="IPR000182">
    <property type="entry name" value="GNAT_dom"/>
</dbReference>
<dbReference type="KEGG" id="wei:EQG49_10520"/>
<accession>A0A4P6YVL5</accession>
<dbReference type="AlphaFoldDB" id="A0A4P6YVL5"/>
<dbReference type="InterPro" id="IPR052564">
    <property type="entry name" value="N-acetyltrans/Recomb-assoc"/>
</dbReference>
<dbReference type="PANTHER" id="PTHR43451">
    <property type="entry name" value="ACETYLTRANSFERASE (GNAT) FAMILY PROTEIN"/>
    <property type="match status" value="1"/>
</dbReference>
<dbReference type="EMBL" id="CP037940">
    <property type="protein sequence ID" value="QBO36844.1"/>
    <property type="molecule type" value="Genomic_DNA"/>
</dbReference>
<dbReference type="InterPro" id="IPR016181">
    <property type="entry name" value="Acyl_CoA_acyltransferase"/>
</dbReference>
<sequence>MIDIRPYHSTDKTTVCTLFYETVHAINQADYTSVQLDAWTDTITDWPARLLTDYGLVAQINHTIVGFGSMTADGELDLLFVHKDFQGQGIATQLASELEADALRHGNETIRVFASITARPFFQKRGYQVIRENTVHRANQILTNFVMAKSIAKTM</sequence>
<keyword evidence="3" id="KW-1185">Reference proteome</keyword>
<organism evidence="2 3">
    <name type="scientific">Periweissella cryptocerci</name>
    <dbReference type="NCBI Taxonomy" id="2506420"/>
    <lineage>
        <taxon>Bacteria</taxon>
        <taxon>Bacillati</taxon>
        <taxon>Bacillota</taxon>
        <taxon>Bacilli</taxon>
        <taxon>Lactobacillales</taxon>
        <taxon>Lactobacillaceae</taxon>
        <taxon>Periweissella</taxon>
    </lineage>
</organism>
<dbReference type="PROSITE" id="PS51186">
    <property type="entry name" value="GNAT"/>
    <property type="match status" value="1"/>
</dbReference>
<gene>
    <name evidence="2" type="ORF">EQG49_10520</name>
</gene>
<evidence type="ECO:0000313" key="2">
    <source>
        <dbReference type="EMBL" id="QBO36844.1"/>
    </source>
</evidence>
<dbReference type="Proteomes" id="UP000292886">
    <property type="component" value="Chromosome"/>
</dbReference>
<dbReference type="SUPFAM" id="SSF55729">
    <property type="entry name" value="Acyl-CoA N-acyltransferases (Nat)"/>
    <property type="match status" value="1"/>
</dbReference>
<name>A0A4P6YVL5_9LACO</name>
<keyword evidence="2" id="KW-0808">Transferase</keyword>
<dbReference type="Gene3D" id="3.40.630.30">
    <property type="match status" value="1"/>
</dbReference>
<dbReference type="OrthoDB" id="9788755at2"/>
<dbReference type="PANTHER" id="PTHR43451:SF1">
    <property type="entry name" value="ACETYLTRANSFERASE"/>
    <property type="match status" value="1"/>
</dbReference>
<evidence type="ECO:0000313" key="3">
    <source>
        <dbReference type="Proteomes" id="UP000292886"/>
    </source>
</evidence>
<dbReference type="RefSeq" id="WP_133363921.1">
    <property type="nucleotide sequence ID" value="NZ_CP037940.1"/>
</dbReference>
<feature type="domain" description="N-acetyltransferase" evidence="1">
    <location>
        <begin position="2"/>
        <end position="152"/>
    </location>
</feature>
<evidence type="ECO:0000259" key="1">
    <source>
        <dbReference type="PROSITE" id="PS51186"/>
    </source>
</evidence>
<reference evidence="3" key="1">
    <citation type="submission" date="2019-03" db="EMBL/GenBank/DDBJ databases">
        <title>Weissella sp. 26KH-42 Genome sequencing.</title>
        <authorList>
            <person name="Heo J."/>
            <person name="Kim S.-J."/>
            <person name="Kim J.-S."/>
            <person name="Hong S.-B."/>
            <person name="Kwon S.-W."/>
        </authorList>
    </citation>
    <scope>NUCLEOTIDE SEQUENCE [LARGE SCALE GENOMIC DNA]</scope>
    <source>
        <strain evidence="3">26KH-42</strain>
    </source>
</reference>
<dbReference type="GO" id="GO:0016747">
    <property type="term" value="F:acyltransferase activity, transferring groups other than amino-acyl groups"/>
    <property type="evidence" value="ECO:0007669"/>
    <property type="project" value="InterPro"/>
</dbReference>
<proteinExistence type="predicted"/>